<organism evidence="1 2">
    <name type="scientific">Rosistilla ulvae</name>
    <dbReference type="NCBI Taxonomy" id="1930277"/>
    <lineage>
        <taxon>Bacteria</taxon>
        <taxon>Pseudomonadati</taxon>
        <taxon>Planctomycetota</taxon>
        <taxon>Planctomycetia</taxon>
        <taxon>Pirellulales</taxon>
        <taxon>Pirellulaceae</taxon>
        <taxon>Rosistilla</taxon>
    </lineage>
</organism>
<sequence>MLNVDLPTKTARRIGLAILAFAALVIAGDRIGARAIDRAVMSTQFRYSQLYRGDLPGEIVALGNSRGLHMLHPPAIAEITGQPTVNLSFNALPVVAMPALWHDYLQRHPAPKRLLFEISCVSREDEVGALERFTAYMFQSPMLCETMAAYRPEEFRASQFSHLYRFNGEFAIRSLFYLRGDDQNWIMPNDATKPQIDKMLSYGAEPILYSQLHVDAARQVLQFADQEEIEVVLFVGPFHPRYLQIIPELPEWIDWLQQELGRPIADYSAAFTENEAFSDHMHLNPRGARRLAELLHRDGLL</sequence>
<dbReference type="KEGG" id="ruv:EC9_29080"/>
<dbReference type="SUPFAM" id="SSF52266">
    <property type="entry name" value="SGNH hydrolase"/>
    <property type="match status" value="1"/>
</dbReference>
<dbReference type="Gene3D" id="3.40.50.1110">
    <property type="entry name" value="SGNH hydrolase"/>
    <property type="match status" value="1"/>
</dbReference>
<dbReference type="OrthoDB" id="257523at2"/>
<dbReference type="Proteomes" id="UP000319557">
    <property type="component" value="Chromosome"/>
</dbReference>
<name>A0A517M1H8_9BACT</name>
<gene>
    <name evidence="1" type="ORF">EC9_29080</name>
</gene>
<dbReference type="GO" id="GO:0016788">
    <property type="term" value="F:hydrolase activity, acting on ester bonds"/>
    <property type="evidence" value="ECO:0007669"/>
    <property type="project" value="UniProtKB-ARBA"/>
</dbReference>
<protein>
    <recommendedName>
        <fullName evidence="3">SGNH/GDSL hydrolase family protein</fullName>
    </recommendedName>
</protein>
<dbReference type="InterPro" id="IPR036514">
    <property type="entry name" value="SGNH_hydro_sf"/>
</dbReference>
<dbReference type="RefSeq" id="WP_145346118.1">
    <property type="nucleotide sequence ID" value="NZ_CP036261.1"/>
</dbReference>
<keyword evidence="2" id="KW-1185">Reference proteome</keyword>
<evidence type="ECO:0000313" key="1">
    <source>
        <dbReference type="EMBL" id="QDS88716.1"/>
    </source>
</evidence>
<proteinExistence type="predicted"/>
<evidence type="ECO:0000313" key="2">
    <source>
        <dbReference type="Proteomes" id="UP000319557"/>
    </source>
</evidence>
<accession>A0A517M1H8</accession>
<dbReference type="AlphaFoldDB" id="A0A517M1H8"/>
<dbReference type="EMBL" id="CP036261">
    <property type="protein sequence ID" value="QDS88716.1"/>
    <property type="molecule type" value="Genomic_DNA"/>
</dbReference>
<reference evidence="1 2" key="1">
    <citation type="submission" date="2019-02" db="EMBL/GenBank/DDBJ databases">
        <title>Deep-cultivation of Planctomycetes and their phenomic and genomic characterization uncovers novel biology.</title>
        <authorList>
            <person name="Wiegand S."/>
            <person name="Jogler M."/>
            <person name="Boedeker C."/>
            <person name="Pinto D."/>
            <person name="Vollmers J."/>
            <person name="Rivas-Marin E."/>
            <person name="Kohn T."/>
            <person name="Peeters S.H."/>
            <person name="Heuer A."/>
            <person name="Rast P."/>
            <person name="Oberbeckmann S."/>
            <person name="Bunk B."/>
            <person name="Jeske O."/>
            <person name="Meyerdierks A."/>
            <person name="Storesund J.E."/>
            <person name="Kallscheuer N."/>
            <person name="Luecker S."/>
            <person name="Lage O.M."/>
            <person name="Pohl T."/>
            <person name="Merkel B.J."/>
            <person name="Hornburger P."/>
            <person name="Mueller R.-W."/>
            <person name="Bruemmer F."/>
            <person name="Labrenz M."/>
            <person name="Spormann A.M."/>
            <person name="Op den Camp H."/>
            <person name="Overmann J."/>
            <person name="Amann R."/>
            <person name="Jetten M.S.M."/>
            <person name="Mascher T."/>
            <person name="Medema M.H."/>
            <person name="Devos D.P."/>
            <person name="Kaster A.-K."/>
            <person name="Ovreas L."/>
            <person name="Rohde M."/>
            <person name="Galperin M.Y."/>
            <person name="Jogler C."/>
        </authorList>
    </citation>
    <scope>NUCLEOTIDE SEQUENCE [LARGE SCALE GENOMIC DNA]</scope>
    <source>
        <strain evidence="1 2">EC9</strain>
    </source>
</reference>
<evidence type="ECO:0008006" key="3">
    <source>
        <dbReference type="Google" id="ProtNLM"/>
    </source>
</evidence>